<dbReference type="RefSeq" id="WP_053462887.1">
    <property type="nucleotide sequence ID" value="NZ_JZIW01000009.1"/>
</dbReference>
<sequence length="77" mass="8811">MNRQPADHHHNREPGWPAWGRQNLTLTAALRMVRMYGDRIPSVAQLRADFGVSRATAFRWRAAFRDAIEQNEATHAG</sequence>
<accession>A0AB34TD57</accession>
<proteinExistence type="predicted"/>
<organism evidence="1 2">
    <name type="scientific">Stenotrophomonas maltophilia</name>
    <name type="common">Pseudomonas maltophilia</name>
    <name type="synonym">Xanthomonas maltophilia</name>
    <dbReference type="NCBI Taxonomy" id="40324"/>
    <lineage>
        <taxon>Bacteria</taxon>
        <taxon>Pseudomonadati</taxon>
        <taxon>Pseudomonadota</taxon>
        <taxon>Gammaproteobacteria</taxon>
        <taxon>Lysobacterales</taxon>
        <taxon>Lysobacteraceae</taxon>
        <taxon>Stenotrophomonas</taxon>
        <taxon>Stenotrophomonas maltophilia group</taxon>
    </lineage>
</organism>
<comment type="caution">
    <text evidence="1">The sequence shown here is derived from an EMBL/GenBank/DDBJ whole genome shotgun (WGS) entry which is preliminary data.</text>
</comment>
<dbReference type="AlphaFoldDB" id="A0AB34TD57"/>
<dbReference type="EMBL" id="JZIW01000009">
    <property type="protein sequence ID" value="KOO75347.1"/>
    <property type="molecule type" value="Genomic_DNA"/>
</dbReference>
<reference evidence="1 2" key="1">
    <citation type="journal article" date="2015" name="Antimicrob. Agents Chemother.">
        <title>Whole-Genome Sequencing Identifies Emergence of a Quinolone Resistance Mutation in a Case of Stenotrophomonas maltophilia Bacteremia.</title>
        <authorList>
            <person name="Pak T.R."/>
            <person name="Altman D.R."/>
            <person name="Attie O."/>
            <person name="Sebra R."/>
            <person name="Hamula C.L."/>
            <person name="Lewis M."/>
            <person name="Deikus G."/>
            <person name="Newman L.C."/>
            <person name="Fang G."/>
            <person name="Hand J."/>
            <person name="Papel G."/>
            <person name="Wallach F."/>
            <person name="Schadt E.E."/>
            <person name="Huprikar S."/>
            <person name="van Bakel H."/>
            <person name="Kasarskis A."/>
            <person name="Bashir A."/>
        </authorList>
    </citation>
    <scope>NUCLEOTIDE SEQUENCE [LARGE SCALE GENOMIC DNA]</scope>
    <source>
        <strain evidence="1 2">ISMMS6</strain>
    </source>
</reference>
<dbReference type="Proteomes" id="UP000037632">
    <property type="component" value="Unassembled WGS sequence"/>
</dbReference>
<evidence type="ECO:0000313" key="2">
    <source>
        <dbReference type="Proteomes" id="UP000037632"/>
    </source>
</evidence>
<protein>
    <recommendedName>
        <fullName evidence="3">Helix-turn-helix domain-containing protein</fullName>
    </recommendedName>
</protein>
<name>A0AB34TD57_STEMA</name>
<gene>
    <name evidence="1" type="ORF">VL23_17540</name>
</gene>
<evidence type="ECO:0008006" key="3">
    <source>
        <dbReference type="Google" id="ProtNLM"/>
    </source>
</evidence>
<evidence type="ECO:0000313" key="1">
    <source>
        <dbReference type="EMBL" id="KOO75347.1"/>
    </source>
</evidence>